<keyword evidence="2" id="KW-1185">Reference proteome</keyword>
<sequence length="163" mass="18481">MTDSSNKGLGALPDFCGDGIVLCTAPDGTMKLDVRLEKETVWLTQPSIAELFQTTVPNISMHLRNIYEEGELSVEATLKDFLTVRQEGTRQVSRNLEYYNLDAIISVGYRVMSRVATQFRIWTTNVLRDRLIKGYLVNEQRLQELNQAIRLVADLASRRDLTG</sequence>
<reference evidence="1 2" key="1">
    <citation type="submission" date="2018-09" db="EMBL/GenBank/DDBJ databases">
        <title>Discovery and Ecogenomic Context for Candidatus Cryosericales, a Global Caldiserica Order Active in Thawing Permafrost.</title>
        <authorList>
            <person name="Martinez M.A."/>
            <person name="Woodcroft B.J."/>
            <person name="Ignacio Espinoza J.C."/>
            <person name="Zayed A."/>
            <person name="Singleton C.M."/>
            <person name="Boyd J."/>
            <person name="Li Y.-F."/>
            <person name="Purvine S."/>
            <person name="Maughan H."/>
            <person name="Hodgkins S.B."/>
            <person name="Anderson D."/>
            <person name="Sederholm M."/>
            <person name="Temperton B."/>
            <person name="Saleska S.R."/>
            <person name="Tyson G.W."/>
            <person name="Rich V.I."/>
        </authorList>
    </citation>
    <scope>NUCLEOTIDE SEQUENCE [LARGE SCALE GENOMIC DNA]</scope>
    <source>
        <strain evidence="1 2">SMC1</strain>
    </source>
</reference>
<gene>
    <name evidence="1" type="ORF">SMC1_06575</name>
</gene>
<dbReference type="EMBL" id="QXIY01000030">
    <property type="protein sequence ID" value="RIE16510.1"/>
    <property type="molecule type" value="Genomic_DNA"/>
</dbReference>
<organism evidence="1 2">
    <name type="scientific">Candidatus Cryosericum septentrionale</name>
    <dbReference type="NCBI Taxonomy" id="2290913"/>
    <lineage>
        <taxon>Bacteria</taxon>
        <taxon>Pseudomonadati</taxon>
        <taxon>Caldisericota/Cryosericota group</taxon>
        <taxon>Candidatus Cryosericota</taxon>
        <taxon>Candidatus Cryosericia</taxon>
        <taxon>Candidatus Cryosericales</taxon>
        <taxon>Candidatus Cryosericaceae</taxon>
        <taxon>Candidatus Cryosericum</taxon>
    </lineage>
</organism>
<evidence type="ECO:0008006" key="3">
    <source>
        <dbReference type="Google" id="ProtNLM"/>
    </source>
</evidence>
<evidence type="ECO:0000313" key="2">
    <source>
        <dbReference type="Proteomes" id="UP000266113"/>
    </source>
</evidence>
<dbReference type="InterPro" id="IPR011204">
    <property type="entry name" value="Virulence_RhuM-like"/>
</dbReference>
<dbReference type="Proteomes" id="UP000266113">
    <property type="component" value="Unassembled WGS sequence"/>
</dbReference>
<dbReference type="Pfam" id="PF13310">
    <property type="entry name" value="Virulence_RhuM"/>
    <property type="match status" value="1"/>
</dbReference>
<protein>
    <recommendedName>
        <fullName evidence="3">Death-on-curing protein</fullName>
    </recommendedName>
</protein>
<dbReference type="PANTHER" id="PTHR35810">
    <property type="entry name" value="CYTOPLASMIC PROTEIN-RELATED"/>
    <property type="match status" value="1"/>
</dbReference>
<comment type="caution">
    <text evidence="1">The sequence shown here is derived from an EMBL/GenBank/DDBJ whole genome shotgun (WGS) entry which is preliminary data.</text>
</comment>
<dbReference type="OrthoDB" id="9802752at2"/>
<accession>A0A398DNG9</accession>
<name>A0A398DNG9_9BACT</name>
<proteinExistence type="predicted"/>
<dbReference type="PANTHER" id="PTHR35810:SF1">
    <property type="entry name" value="CYTOPLASMIC PROTEIN"/>
    <property type="match status" value="1"/>
</dbReference>
<dbReference type="AlphaFoldDB" id="A0A398DNG9"/>
<evidence type="ECO:0000313" key="1">
    <source>
        <dbReference type="EMBL" id="RIE16510.1"/>
    </source>
</evidence>